<dbReference type="Proteomes" id="UP001163823">
    <property type="component" value="Chromosome 8"/>
</dbReference>
<sequence length="108" mass="12840">MEELTRLQRVCGTRASTGWRRRTSRLTYNTWSEIMVKRWTWSIPLYHLPSEVWLWLLTSALQLSTTPNPAPNQSFPPVLTYLRLFFRRTHYGILSCILKIENPISKEM</sequence>
<reference evidence="1" key="1">
    <citation type="journal article" date="2023" name="Science">
        <title>Elucidation of the pathway for biosynthesis of saponin adjuvants from the soapbark tree.</title>
        <authorList>
            <person name="Reed J."/>
            <person name="Orme A."/>
            <person name="El-Demerdash A."/>
            <person name="Owen C."/>
            <person name="Martin L.B.B."/>
            <person name="Misra R.C."/>
            <person name="Kikuchi S."/>
            <person name="Rejzek M."/>
            <person name="Martin A.C."/>
            <person name="Harkess A."/>
            <person name="Leebens-Mack J."/>
            <person name="Louveau T."/>
            <person name="Stephenson M.J."/>
            <person name="Osbourn A."/>
        </authorList>
    </citation>
    <scope>NUCLEOTIDE SEQUENCE</scope>
    <source>
        <strain evidence="1">S10</strain>
    </source>
</reference>
<gene>
    <name evidence="1" type="ORF">O6P43_019764</name>
</gene>
<evidence type="ECO:0000313" key="2">
    <source>
        <dbReference type="Proteomes" id="UP001163823"/>
    </source>
</evidence>
<name>A0AAD7LJQ4_QUISA</name>
<dbReference type="AlphaFoldDB" id="A0AAD7LJQ4"/>
<comment type="caution">
    <text evidence="1">The sequence shown here is derived from an EMBL/GenBank/DDBJ whole genome shotgun (WGS) entry which is preliminary data.</text>
</comment>
<proteinExistence type="predicted"/>
<dbReference type="EMBL" id="JARAOO010000008">
    <property type="protein sequence ID" value="KAJ7959147.1"/>
    <property type="molecule type" value="Genomic_DNA"/>
</dbReference>
<keyword evidence="2" id="KW-1185">Reference proteome</keyword>
<accession>A0AAD7LJQ4</accession>
<dbReference type="KEGG" id="qsa:O6P43_019764"/>
<evidence type="ECO:0000313" key="1">
    <source>
        <dbReference type="EMBL" id="KAJ7959147.1"/>
    </source>
</evidence>
<protein>
    <submittedName>
        <fullName evidence="1">Uncharacterized protein</fullName>
    </submittedName>
</protein>
<organism evidence="1 2">
    <name type="scientific">Quillaja saponaria</name>
    <name type="common">Soap bark tree</name>
    <dbReference type="NCBI Taxonomy" id="32244"/>
    <lineage>
        <taxon>Eukaryota</taxon>
        <taxon>Viridiplantae</taxon>
        <taxon>Streptophyta</taxon>
        <taxon>Embryophyta</taxon>
        <taxon>Tracheophyta</taxon>
        <taxon>Spermatophyta</taxon>
        <taxon>Magnoliopsida</taxon>
        <taxon>eudicotyledons</taxon>
        <taxon>Gunneridae</taxon>
        <taxon>Pentapetalae</taxon>
        <taxon>rosids</taxon>
        <taxon>fabids</taxon>
        <taxon>Fabales</taxon>
        <taxon>Quillajaceae</taxon>
        <taxon>Quillaja</taxon>
    </lineage>
</organism>